<dbReference type="PANTHER" id="PTHR10476">
    <property type="entry name" value="CHARGED MULTIVESICULAR BODY PROTEIN"/>
    <property type="match status" value="1"/>
</dbReference>
<evidence type="ECO:0000313" key="2">
    <source>
        <dbReference type="Proteomes" id="UP000033188"/>
    </source>
</evidence>
<dbReference type="GeneID" id="24564272"/>
<dbReference type="KEGG" id="bbig:BBBOND_0208850"/>
<dbReference type="AlphaFoldDB" id="A0A061D4V7"/>
<dbReference type="OMA" id="QQITMVM"/>
<dbReference type="RefSeq" id="XP_012767917.1">
    <property type="nucleotide sequence ID" value="XM_012912463.1"/>
</dbReference>
<sequence length="191" mass="21403">MGNKQSLMTTSFNLRLQAREVLKLHAQCEREEESEKLKVKFALEKGNIDAARIHAANSIRKHNEALRYLQYHAKLEILRHQVETAERSNSVSTELRKALPQLTKLTSNKSMDSATLFTEFEKVFDDLEVKEAYTEQTISSSTAHLAPQHDVDTLISQVADEHALDVGGILDSSSAIRGAVVSRSDADRITK</sequence>
<dbReference type="EMBL" id="LK391708">
    <property type="protein sequence ID" value="CDR95731.1"/>
    <property type="molecule type" value="Genomic_DNA"/>
</dbReference>
<dbReference type="Gene3D" id="6.10.140.1230">
    <property type="match status" value="1"/>
</dbReference>
<reference evidence="2" key="1">
    <citation type="submission" date="2014-06" db="EMBL/GenBank/DDBJ databases">
        <authorList>
            <person name="Aslett M."/>
            <person name="De Silva N."/>
        </authorList>
    </citation>
    <scope>NUCLEOTIDE SEQUENCE [LARGE SCALE GENOMIC DNA]</scope>
    <source>
        <strain evidence="2">Bond</strain>
    </source>
</reference>
<dbReference type="VEuPathDB" id="PiroplasmaDB:BBBOND_0208850"/>
<name>A0A061D4V7_BABBI</name>
<organism evidence="1 2">
    <name type="scientific">Babesia bigemina</name>
    <dbReference type="NCBI Taxonomy" id="5866"/>
    <lineage>
        <taxon>Eukaryota</taxon>
        <taxon>Sar</taxon>
        <taxon>Alveolata</taxon>
        <taxon>Apicomplexa</taxon>
        <taxon>Aconoidasida</taxon>
        <taxon>Piroplasmida</taxon>
        <taxon>Babesiidae</taxon>
        <taxon>Babesia</taxon>
    </lineage>
</organism>
<proteinExistence type="predicted"/>
<dbReference type="Pfam" id="PF03357">
    <property type="entry name" value="Snf7"/>
    <property type="match status" value="1"/>
</dbReference>
<dbReference type="STRING" id="5866.A0A061D4V7"/>
<dbReference type="InterPro" id="IPR005024">
    <property type="entry name" value="Snf7_fam"/>
</dbReference>
<protein>
    <submittedName>
        <fullName evidence="1">Charged multivesicular body protein 1</fullName>
    </submittedName>
</protein>
<evidence type="ECO:0000313" key="1">
    <source>
        <dbReference type="EMBL" id="CDR95731.1"/>
    </source>
</evidence>
<dbReference type="OrthoDB" id="10266568at2759"/>
<dbReference type="Proteomes" id="UP000033188">
    <property type="component" value="Chromosome 2"/>
</dbReference>
<keyword evidence="2" id="KW-1185">Reference proteome</keyword>
<dbReference type="GO" id="GO:0007034">
    <property type="term" value="P:vacuolar transport"/>
    <property type="evidence" value="ECO:0007669"/>
    <property type="project" value="InterPro"/>
</dbReference>
<gene>
    <name evidence="1" type="ORF">BBBOND_0208850</name>
</gene>
<accession>A0A061D4V7</accession>